<dbReference type="InterPro" id="IPR000315">
    <property type="entry name" value="Znf_B-box"/>
</dbReference>
<evidence type="ECO:0000256" key="2">
    <source>
        <dbReference type="ARBA" id="ARBA00010024"/>
    </source>
</evidence>
<feature type="domain" description="B box-type" evidence="10">
    <location>
        <begin position="16"/>
        <end position="63"/>
    </location>
</feature>
<evidence type="ECO:0000256" key="7">
    <source>
        <dbReference type="ARBA" id="ARBA00023242"/>
    </source>
</evidence>
<dbReference type="AlphaFoldDB" id="A0AA88VBP7"/>
<evidence type="ECO:0000259" key="10">
    <source>
        <dbReference type="PROSITE" id="PS50119"/>
    </source>
</evidence>
<keyword evidence="13" id="KW-1185">Reference proteome</keyword>
<dbReference type="CDD" id="cd19821">
    <property type="entry name" value="Bbox1_BBX-like"/>
    <property type="match status" value="2"/>
</dbReference>
<dbReference type="Pfam" id="PF06203">
    <property type="entry name" value="CCT"/>
    <property type="match status" value="1"/>
</dbReference>
<evidence type="ECO:0008006" key="14">
    <source>
        <dbReference type="Google" id="ProtNLM"/>
    </source>
</evidence>
<protein>
    <recommendedName>
        <fullName evidence="14">Zinc finger protein CONSTANS-LIKE 13</fullName>
    </recommendedName>
</protein>
<dbReference type="InterPro" id="IPR049808">
    <property type="entry name" value="CONSTANS-like_Bbox1"/>
</dbReference>
<name>A0AA88VBP7_9ASTE</name>
<evidence type="ECO:0000259" key="11">
    <source>
        <dbReference type="PROSITE" id="PS51017"/>
    </source>
</evidence>
<dbReference type="InterPro" id="IPR010402">
    <property type="entry name" value="CCT_domain"/>
</dbReference>
<dbReference type="SMART" id="SM00336">
    <property type="entry name" value="BBOX"/>
    <property type="match status" value="2"/>
</dbReference>
<evidence type="ECO:0000313" key="13">
    <source>
        <dbReference type="Proteomes" id="UP001188597"/>
    </source>
</evidence>
<feature type="domain" description="CCT" evidence="11">
    <location>
        <begin position="335"/>
        <end position="377"/>
    </location>
</feature>
<dbReference type="EMBL" id="JAVXUP010002301">
    <property type="protein sequence ID" value="KAK3004149.1"/>
    <property type="molecule type" value="Genomic_DNA"/>
</dbReference>
<evidence type="ECO:0000313" key="12">
    <source>
        <dbReference type="EMBL" id="KAK3004149.1"/>
    </source>
</evidence>
<sequence length="379" mass="42311">MTDPPVLEQDQVDQRTPNRLCDFCSASTATLYCRADSAKLCLTCDREVHSTNQLFIKHTRSLLCDACDSSPASIFCSTHGSVFCQNCDWESHSLSLSPVHDRRPVEGFTGRPSVTDLLSVFGVDDLGKKGQGVVFDADGLVGYGSDDGLSDYLVWDTPSFASLDDLIASSGSEHNFQAMGVPPLPKNRNAVCGQHKEEILHQLRDMAKLEPNVDDGQGDSKALVELKPLVPEQTIEQTRNFAGIKQDEEPRITPTYEATKFQWYSDTGEVADQGLPYPNLGSYVETDCLVPDKDSDICQGHMNGSNENESPHPVISEAFQVFPKVSARELTSQERETAISRYKEKKKSRRYDKHIRYESRKVRAESRTRVRGRFAKVDH</sequence>
<keyword evidence="6" id="KW-0862">Zinc</keyword>
<keyword evidence="5 8" id="KW-0863">Zinc-finger</keyword>
<reference evidence="12" key="1">
    <citation type="submission" date="2022-12" db="EMBL/GenBank/DDBJ databases">
        <title>Draft genome assemblies for two species of Escallonia (Escalloniales).</title>
        <authorList>
            <person name="Chanderbali A."/>
            <person name="Dervinis C."/>
            <person name="Anghel I."/>
            <person name="Soltis D."/>
            <person name="Soltis P."/>
            <person name="Zapata F."/>
        </authorList>
    </citation>
    <scope>NUCLEOTIDE SEQUENCE</scope>
    <source>
        <strain evidence="12">UCBG64.0493</strain>
        <tissue evidence="12">Leaf</tissue>
    </source>
</reference>
<proteinExistence type="inferred from homology"/>
<evidence type="ECO:0000256" key="1">
    <source>
        <dbReference type="ARBA" id="ARBA00004123"/>
    </source>
</evidence>
<comment type="subcellular location">
    <subcellularLocation>
        <location evidence="1 9">Nucleus</location>
    </subcellularLocation>
</comment>
<evidence type="ECO:0000256" key="5">
    <source>
        <dbReference type="ARBA" id="ARBA00022771"/>
    </source>
</evidence>
<keyword evidence="3" id="KW-0479">Metal-binding</keyword>
<comment type="similarity">
    <text evidence="2">Belongs to the CONSTANS family.</text>
</comment>
<gene>
    <name evidence="12" type="ORF">RJ639_019045</name>
</gene>
<comment type="caution">
    <text evidence="12">The sequence shown here is derived from an EMBL/GenBank/DDBJ whole genome shotgun (WGS) entry which is preliminary data.</text>
</comment>
<dbReference type="PROSITE" id="PS51017">
    <property type="entry name" value="CCT"/>
    <property type="match status" value="1"/>
</dbReference>
<evidence type="ECO:0000256" key="9">
    <source>
        <dbReference type="PROSITE-ProRule" id="PRU00357"/>
    </source>
</evidence>
<dbReference type="GO" id="GO:0008270">
    <property type="term" value="F:zinc ion binding"/>
    <property type="evidence" value="ECO:0007669"/>
    <property type="project" value="UniProtKB-KW"/>
</dbReference>
<dbReference type="PANTHER" id="PTHR31717:SF58">
    <property type="entry name" value="ZINC FINGER PROTEIN CONSTANS-LIKE 13"/>
    <property type="match status" value="1"/>
</dbReference>
<evidence type="ECO:0000256" key="4">
    <source>
        <dbReference type="ARBA" id="ARBA00022737"/>
    </source>
</evidence>
<keyword evidence="7 9" id="KW-0539">Nucleus</keyword>
<keyword evidence="4" id="KW-0677">Repeat</keyword>
<dbReference type="PROSITE" id="PS50119">
    <property type="entry name" value="ZF_BBOX"/>
    <property type="match status" value="2"/>
</dbReference>
<dbReference type="GO" id="GO:0005634">
    <property type="term" value="C:nucleus"/>
    <property type="evidence" value="ECO:0007669"/>
    <property type="project" value="UniProtKB-SubCell"/>
</dbReference>
<evidence type="ECO:0000256" key="3">
    <source>
        <dbReference type="ARBA" id="ARBA00022723"/>
    </source>
</evidence>
<feature type="domain" description="B box-type" evidence="10">
    <location>
        <begin position="59"/>
        <end position="105"/>
    </location>
</feature>
<dbReference type="Proteomes" id="UP001188597">
    <property type="component" value="Unassembled WGS sequence"/>
</dbReference>
<dbReference type="GO" id="GO:0006355">
    <property type="term" value="P:regulation of DNA-templated transcription"/>
    <property type="evidence" value="ECO:0007669"/>
    <property type="project" value="UniProtKB-ARBA"/>
</dbReference>
<organism evidence="12 13">
    <name type="scientific">Escallonia herrerae</name>
    <dbReference type="NCBI Taxonomy" id="1293975"/>
    <lineage>
        <taxon>Eukaryota</taxon>
        <taxon>Viridiplantae</taxon>
        <taxon>Streptophyta</taxon>
        <taxon>Embryophyta</taxon>
        <taxon>Tracheophyta</taxon>
        <taxon>Spermatophyta</taxon>
        <taxon>Magnoliopsida</taxon>
        <taxon>eudicotyledons</taxon>
        <taxon>Gunneridae</taxon>
        <taxon>Pentapetalae</taxon>
        <taxon>asterids</taxon>
        <taxon>campanulids</taxon>
        <taxon>Escalloniales</taxon>
        <taxon>Escalloniaceae</taxon>
        <taxon>Escallonia</taxon>
    </lineage>
</organism>
<evidence type="ECO:0000256" key="8">
    <source>
        <dbReference type="PROSITE-ProRule" id="PRU00024"/>
    </source>
</evidence>
<dbReference type="Pfam" id="PF00643">
    <property type="entry name" value="zf-B_box"/>
    <property type="match status" value="1"/>
</dbReference>
<evidence type="ECO:0000256" key="6">
    <source>
        <dbReference type="ARBA" id="ARBA00022833"/>
    </source>
</evidence>
<dbReference type="PANTHER" id="PTHR31717">
    <property type="entry name" value="ZINC FINGER PROTEIN CONSTANS-LIKE 10"/>
    <property type="match status" value="1"/>
</dbReference>
<accession>A0AA88VBP7</accession>